<evidence type="ECO:0000313" key="2">
    <source>
        <dbReference type="Proteomes" id="UP001606134"/>
    </source>
</evidence>
<organism evidence="1 2">
    <name type="scientific">Pelomonas candidula</name>
    <dbReference type="NCBI Taxonomy" id="3299025"/>
    <lineage>
        <taxon>Bacteria</taxon>
        <taxon>Pseudomonadati</taxon>
        <taxon>Pseudomonadota</taxon>
        <taxon>Betaproteobacteria</taxon>
        <taxon>Burkholderiales</taxon>
        <taxon>Sphaerotilaceae</taxon>
        <taxon>Roseateles</taxon>
    </lineage>
</organism>
<dbReference type="EMBL" id="JBIGIC010000006">
    <property type="protein sequence ID" value="MFG6487759.1"/>
    <property type="molecule type" value="Genomic_DNA"/>
</dbReference>
<protein>
    <submittedName>
        <fullName evidence="1">Uncharacterized protein</fullName>
    </submittedName>
</protein>
<sequence>MNGSQTQLAPTEARGVAVTLRVPHEALNQAGAGAYGIHFSVERVRSCGRSRPSCCRADV</sequence>
<comment type="caution">
    <text evidence="1">The sequence shown here is derived from an EMBL/GenBank/DDBJ whole genome shotgun (WGS) entry which is preliminary data.</text>
</comment>
<keyword evidence="2" id="KW-1185">Reference proteome</keyword>
<gene>
    <name evidence="1" type="ORF">ACG04R_13835</name>
</gene>
<accession>A0ABW7HCW6</accession>
<dbReference type="Proteomes" id="UP001606134">
    <property type="component" value="Unassembled WGS sequence"/>
</dbReference>
<name>A0ABW7HCW6_9BURK</name>
<reference evidence="1 2" key="1">
    <citation type="submission" date="2024-08" db="EMBL/GenBank/DDBJ databases">
        <authorList>
            <person name="Lu H."/>
        </authorList>
    </citation>
    <scope>NUCLEOTIDE SEQUENCE [LARGE SCALE GENOMIC DNA]</scope>
    <source>
        <strain evidence="1 2">BYS78W</strain>
    </source>
</reference>
<dbReference type="RefSeq" id="WP_394411281.1">
    <property type="nucleotide sequence ID" value="NZ_JBIGIC010000006.1"/>
</dbReference>
<proteinExistence type="predicted"/>
<evidence type="ECO:0000313" key="1">
    <source>
        <dbReference type="EMBL" id="MFG6487759.1"/>
    </source>
</evidence>